<dbReference type="GO" id="GO:0004315">
    <property type="term" value="F:3-oxoacyl-[acyl-carrier-protein] synthase activity"/>
    <property type="evidence" value="ECO:0007669"/>
    <property type="project" value="InterPro"/>
</dbReference>
<dbReference type="Pfam" id="PF02801">
    <property type="entry name" value="Ketoacyl-synt_C"/>
    <property type="match status" value="2"/>
</dbReference>
<evidence type="ECO:0008006" key="17">
    <source>
        <dbReference type="Google" id="ProtNLM"/>
    </source>
</evidence>
<keyword evidence="3" id="KW-0596">Phosphopantetheine</keyword>
<dbReference type="SUPFAM" id="SSF52151">
    <property type="entry name" value="FabD/lysophospholipase-like"/>
    <property type="match status" value="1"/>
</dbReference>
<evidence type="ECO:0000256" key="10">
    <source>
        <dbReference type="SAM" id="Coils"/>
    </source>
</evidence>
<protein>
    <recommendedName>
        <fullName evidence="17">Carrier domain-containing protein</fullName>
    </recommendedName>
</protein>
<dbReference type="InterPro" id="IPR049551">
    <property type="entry name" value="PKS_DH_C"/>
</dbReference>
<dbReference type="SMART" id="SM00826">
    <property type="entry name" value="PKS_DH"/>
    <property type="match status" value="1"/>
</dbReference>
<evidence type="ECO:0000256" key="1">
    <source>
        <dbReference type="ARBA" id="ARBA00004496"/>
    </source>
</evidence>
<dbReference type="SMART" id="SM00823">
    <property type="entry name" value="PKS_PP"/>
    <property type="match status" value="1"/>
</dbReference>
<accession>A0AA40UW32</accession>
<dbReference type="Pfam" id="PF08659">
    <property type="entry name" value="KR"/>
    <property type="match status" value="1"/>
</dbReference>
<dbReference type="EMBL" id="LNJU01000004">
    <property type="protein sequence ID" value="KWZ57810.1"/>
    <property type="molecule type" value="Genomic_DNA"/>
</dbReference>
<dbReference type="GO" id="GO:0006633">
    <property type="term" value="P:fatty acid biosynthetic process"/>
    <property type="evidence" value="ECO:0007669"/>
    <property type="project" value="InterPro"/>
</dbReference>
<feature type="region of interest" description="Disordered" evidence="11">
    <location>
        <begin position="1760"/>
        <end position="1780"/>
    </location>
</feature>
<gene>
    <name evidence="15" type="ORF">WK57_20300</name>
</gene>
<dbReference type="InterPro" id="IPR016035">
    <property type="entry name" value="Acyl_Trfase/lysoPLipase"/>
</dbReference>
<dbReference type="InterPro" id="IPR042104">
    <property type="entry name" value="PKS_dehydratase_sf"/>
</dbReference>
<feature type="coiled-coil region" evidence="10">
    <location>
        <begin position="1"/>
        <end position="28"/>
    </location>
</feature>
<dbReference type="InterPro" id="IPR050091">
    <property type="entry name" value="PKS_NRPS_Biosynth_Enz"/>
</dbReference>
<dbReference type="Pfam" id="PF21089">
    <property type="entry name" value="PKS_DH_N"/>
    <property type="match status" value="1"/>
</dbReference>
<comment type="function">
    <text evidence="8">Involved in production of the polyketide antibiotic thailandamide.</text>
</comment>
<dbReference type="Gene3D" id="1.10.1200.10">
    <property type="entry name" value="ACP-like"/>
    <property type="match status" value="1"/>
</dbReference>
<keyword evidence="4" id="KW-0963">Cytoplasm</keyword>
<dbReference type="CDD" id="cd00833">
    <property type="entry name" value="PKS"/>
    <property type="match status" value="2"/>
</dbReference>
<dbReference type="Gene3D" id="3.40.366.10">
    <property type="entry name" value="Malonyl-Coenzyme A Acyl Carrier Protein, domain 2"/>
    <property type="match status" value="1"/>
</dbReference>
<dbReference type="SUPFAM" id="SSF51735">
    <property type="entry name" value="NAD(P)-binding Rossmann-fold domains"/>
    <property type="match status" value="2"/>
</dbReference>
<keyword evidence="5" id="KW-0597">Phosphoprotein</keyword>
<feature type="domain" description="Ketosynthase family 3 (KS3)" evidence="13">
    <location>
        <begin position="1786"/>
        <end position="2210"/>
    </location>
</feature>
<evidence type="ECO:0000259" key="12">
    <source>
        <dbReference type="PROSITE" id="PS50075"/>
    </source>
</evidence>
<evidence type="ECO:0000313" key="15">
    <source>
        <dbReference type="EMBL" id="KWZ57810.1"/>
    </source>
</evidence>
<dbReference type="PROSITE" id="PS50075">
    <property type="entry name" value="CARRIER"/>
    <property type="match status" value="1"/>
</dbReference>
<evidence type="ECO:0000256" key="5">
    <source>
        <dbReference type="ARBA" id="ARBA00022553"/>
    </source>
</evidence>
<dbReference type="InterPro" id="IPR049900">
    <property type="entry name" value="PKS_mFAS_DH"/>
</dbReference>
<feature type="active site" description="Proton donor; for dehydratase activity" evidence="9">
    <location>
        <position position="1050"/>
    </location>
</feature>
<dbReference type="SUPFAM" id="SSF47336">
    <property type="entry name" value="ACP-like"/>
    <property type="match status" value="1"/>
</dbReference>
<dbReference type="InterPro" id="IPR001227">
    <property type="entry name" value="Ac_transferase_dom_sf"/>
</dbReference>
<dbReference type="RefSeq" id="WP_060969949.1">
    <property type="nucleotide sequence ID" value="NZ_LNJU01000004.1"/>
</dbReference>
<name>A0AA40UW32_9BURK</name>
<dbReference type="GO" id="GO:0005737">
    <property type="term" value="C:cytoplasm"/>
    <property type="evidence" value="ECO:0007669"/>
    <property type="project" value="UniProtKB-SubCell"/>
</dbReference>
<feature type="domain" description="PKS/mFAS DH" evidence="14">
    <location>
        <begin position="856"/>
        <end position="1134"/>
    </location>
</feature>
<dbReference type="FunFam" id="3.40.47.10:FF:000019">
    <property type="entry name" value="Polyketide synthase type I"/>
    <property type="match status" value="1"/>
</dbReference>
<evidence type="ECO:0000259" key="14">
    <source>
        <dbReference type="PROSITE" id="PS52019"/>
    </source>
</evidence>
<dbReference type="PANTHER" id="PTHR43775:SF37">
    <property type="entry name" value="SI:DKEY-61P9.11"/>
    <property type="match status" value="1"/>
</dbReference>
<dbReference type="InterPro" id="IPR014031">
    <property type="entry name" value="Ketoacyl_synth_C"/>
</dbReference>
<evidence type="ECO:0000259" key="13">
    <source>
        <dbReference type="PROSITE" id="PS52004"/>
    </source>
</evidence>
<dbReference type="Proteomes" id="UP000070119">
    <property type="component" value="Unassembled WGS sequence"/>
</dbReference>
<feature type="domain" description="Ketosynthase family 3 (KS3)" evidence="13">
    <location>
        <begin position="30"/>
        <end position="453"/>
    </location>
</feature>
<dbReference type="InterPro" id="IPR006162">
    <property type="entry name" value="Ppantetheine_attach_site"/>
</dbReference>
<dbReference type="Gene3D" id="1.10.1240.100">
    <property type="match status" value="1"/>
</dbReference>
<evidence type="ECO:0000256" key="3">
    <source>
        <dbReference type="ARBA" id="ARBA00022450"/>
    </source>
</evidence>
<feature type="active site" description="Proton acceptor; for dehydratase activity" evidence="9">
    <location>
        <position position="887"/>
    </location>
</feature>
<dbReference type="InterPro" id="IPR020807">
    <property type="entry name" value="PKS_DH"/>
</dbReference>
<keyword evidence="10" id="KW-0175">Coiled coil</keyword>
<dbReference type="Gene3D" id="3.40.50.720">
    <property type="entry name" value="NAD(P)-binding Rossmann-like Domain"/>
    <property type="match status" value="1"/>
</dbReference>
<comment type="subcellular location">
    <subcellularLocation>
        <location evidence="1">Cytoplasm</location>
    </subcellularLocation>
</comment>
<proteinExistence type="predicted"/>
<dbReference type="InterPro" id="IPR020806">
    <property type="entry name" value="PKS_PP-bd"/>
</dbReference>
<sequence length="2431" mass="254880">MQDIQQLLAKSLNEIKRLKAANHALEHARREPIAIVGAACRYPGGIGSLDQLWTALEAGRDGIGTMRAERWPMQRFLSDDPHRPGGIYSDAMGLLDAIDRFDPAHFGLKRDEAIHIDPQHRLLMEVAWEAFEDAGYAVETFSGSRTGVYVGIMNDDYGQLQGPLEAASLYIGSGIAKSCAAGRLAYTFGLEGPTLALDTACSSSLVGVHLAVQALRRGECDAALAGGVNLILSPQGTVVACRSQMLSPSGRCRTFDAGADGYVRSEGCGLVLLKRLADAERDGDRILALIRGSAVNHDGRTQGLTAPSGQAQRRVIAAALADAGVAAADVGFVECHGTGTSLGDPIELRALEASYVHEAGARAPLVVGALKSNLGHMESAAGIGGLHKAIQVVRHRVVPKNLHFETINPQIRVDFERLRIAAEAVAMPADGRALAGVSSFGFSGTNAHLIVEAYAPAADAHASAGGPAGASDSAPLKLFRLAAQSGAALVDYAGRYLGWLDDALARHAAPDPAALCYTAAVGRGDGACRIALTFETPDDLRACLREYLDVAGGDPSAPVPKSCAAEWVIGGAADVDWGVARALHARRGFYRERVEHAWASLGAHFPDGPAAFRRLCDGVANSKDGGTTANATLPHTVHRWALAQLLIHLGLQPARVRGYGAGEYLAAAVAGLVDWDAALLLAAGGAVPAGLKAGRARCAFASTFGDGEAPALWQRDGGPAAGSVPPLADEAWPDDADGIVVELGAGLALRLGDAADTRLFRWTHGRTNRDAARPLESFLAQAYMAGLPVRWARVFEEQPPRRQSQPGYPFQRERVWTDWGYSFDAALPSTVGRAAGAAAVRMPALATGLAGEPVAHPVLRSMFACPSGARNFSGEVSLAALPYLAAHRILGEIVLPASAQLDLIATAGRACWPGRPLLIDELQLPNRCVLGDEPLDLYCHLRPAEGRVELHGRPRGAPGWTLYARARIGPDEAAAPPAADPAVWRAACAETVPVRRHYHEIAQVGLEYEVDFQGIFELSRGAGGALAKIALPPGVDQSLDGYSAHPILLDACLQAISAAAPPDADGELLIPAAMRGIHLYRPLPELIWCRVDVHSDGAGRSTRHATLTIADMQGEPVMRIDRFETTRYTGAVARPAETWADWLYAKHWVPAVAVTVTPATPAAHVARHWLLLTDGGAACAALATMLAARGHRVSVLGREAAPADADGFGALLDRVAADGGLDGVIYGWSLDGFDPEAAGEGLDASLGDCARLPLWLCQAALAPGRRDLALHFVTRGSQPAGETRVSAPLAALVWGLVGSFVNEQRRPARLVDLDPDCRDGRADAALLVQAIHADGDEAQYAIRDGRLLVARLRRATLPASPAPVIDPEACYLITGGFGQLGVETATALARLGARHLVLVGRDPARGDGDPALAALREMGVQLHPLAADVGDRAAFAPRLAECLRDLPPLKGVVHSAGGLADGVLSEQSWERYLAVFGAKVHGTLNLHHALRGRALDFFVLYSSAAALLGNPGQTNYAAANAFLDSFAAYRRGLGQAGLAIGWAGWAGSGMAAGRADARADAAIGLIPQEQGAEVIARQFAHRDGDVALIPMRIAALAGQDRMPLLRPLLAELVDADARDAVVARAERRPGGASGTALLAGLAALDVTARAARLKRHLDDAIRKLLNHSDALDDRASLFDLGLDSLLSIDLRMQLEKDLACSLSTTVLHDYPTIDALAGFLAERVGAPPAGAAAPRAASVPAAAAATSATSATAATAATAASPAAHAAPPAEPHRAAGPALPAGAGPDDIAIIGVAGRYPGAADLRAFWDNLRDGHDAITAIPPDRWNHDACFDRRRNVPGKSYSAWGGFIDGVDAFDPAFFSISPRMAAYLDPKERLFLETVWNLLEEAGETRERMQQAYGAQVGVFVGAMYQLYGACAADEGERTATALSSYNAIAHRTSYFFNLRGPSVALDTMCSSSLTAVHYACRSLLDGDCALAIAGGVNLSLHPRKYVGLSQAQIVGSHADSRSFSDGDGYLPAEGVGAVLLKPLARALADDDRVLAVIKASSVNHGGRSSGYYAPNANAQVELMEASFRKAGISPDSIGYVEAAANGTSLGDAVELKALARVFDGAARDGRTLPIGTVKSNIGHPEAASGIAQLTKVILQMQHETLVPSIKTEPLNPNVDLSRTPFRLLARQAAWPSDPARPRRATVSSFGASGANAHLIVEAFEPVAAEPAPAPAAGATAPQAEIVVLSARTPAQLAEVARRLLAWLAARDDAKDGAGGPAAALADRGRAPSLANLAHTLQTGREAMDCRLALLVDGLDALRDGLQRFLGMPAGAADLAMYHGNVQDQLEMRNLLSGAAGDAMAQALAAERNLEGLMLHWVQGGNVPWLALREGRPARRIVLPTYPFERARYWLSGGADAADAGGLPAGADAAREPDVVDGRA</sequence>
<dbReference type="InterPro" id="IPR049552">
    <property type="entry name" value="PKS_DH_N"/>
</dbReference>
<organism evidence="15 16">
    <name type="scientific">Burkholderia ubonensis</name>
    <dbReference type="NCBI Taxonomy" id="101571"/>
    <lineage>
        <taxon>Bacteria</taxon>
        <taxon>Pseudomonadati</taxon>
        <taxon>Pseudomonadota</taxon>
        <taxon>Betaproteobacteria</taxon>
        <taxon>Burkholderiales</taxon>
        <taxon>Burkholderiaceae</taxon>
        <taxon>Burkholderia</taxon>
        <taxon>Burkholderia cepacia complex</taxon>
    </lineage>
</organism>
<keyword evidence="6" id="KW-0808">Transferase</keyword>
<dbReference type="PROSITE" id="PS52004">
    <property type="entry name" value="KS3_2"/>
    <property type="match status" value="2"/>
</dbReference>
<dbReference type="InterPro" id="IPR016039">
    <property type="entry name" value="Thiolase-like"/>
</dbReference>
<dbReference type="InterPro" id="IPR013968">
    <property type="entry name" value="PKS_KR"/>
</dbReference>
<dbReference type="InterPro" id="IPR014030">
    <property type="entry name" value="Ketoacyl_synth_N"/>
</dbReference>
<comment type="caution">
    <text evidence="15">The sequence shown here is derived from an EMBL/GenBank/DDBJ whole genome shotgun (WGS) entry which is preliminary data.</text>
</comment>
<comment type="pathway">
    <text evidence="2">Antibiotic biosynthesis.</text>
</comment>
<dbReference type="InterPro" id="IPR036736">
    <property type="entry name" value="ACP-like_sf"/>
</dbReference>
<dbReference type="InterPro" id="IPR009081">
    <property type="entry name" value="PP-bd_ACP"/>
</dbReference>
<dbReference type="Pfam" id="PF00550">
    <property type="entry name" value="PP-binding"/>
    <property type="match status" value="1"/>
</dbReference>
<dbReference type="InterPro" id="IPR018201">
    <property type="entry name" value="Ketoacyl_synth_AS"/>
</dbReference>
<reference evidence="15 16" key="1">
    <citation type="submission" date="2015-11" db="EMBL/GenBank/DDBJ databases">
        <authorList>
            <person name="Sahl J."/>
            <person name="Wagner D."/>
            <person name="Keim P."/>
        </authorList>
    </citation>
    <scope>NUCLEOTIDE SEQUENCE [LARGE SCALE GENOMIC DNA]</scope>
    <source>
        <strain evidence="15 16">MSMB1157</strain>
    </source>
</reference>
<dbReference type="InterPro" id="IPR036291">
    <property type="entry name" value="NAD(P)-bd_dom_sf"/>
</dbReference>
<dbReference type="PROSITE" id="PS00012">
    <property type="entry name" value="PHOSPHOPANTETHEINE"/>
    <property type="match status" value="1"/>
</dbReference>
<dbReference type="InterPro" id="IPR020841">
    <property type="entry name" value="PKS_Beta-ketoAc_synthase_dom"/>
</dbReference>
<dbReference type="SMART" id="SM01294">
    <property type="entry name" value="PKS_PP_betabranch"/>
    <property type="match status" value="1"/>
</dbReference>
<feature type="region of interest" description="C-terminal hotdog fold" evidence="9">
    <location>
        <begin position="989"/>
        <end position="1134"/>
    </location>
</feature>
<dbReference type="GO" id="GO:0004312">
    <property type="term" value="F:fatty acid synthase activity"/>
    <property type="evidence" value="ECO:0007669"/>
    <property type="project" value="TreeGrafter"/>
</dbReference>
<dbReference type="GO" id="GO:0031177">
    <property type="term" value="F:phosphopantetheine binding"/>
    <property type="evidence" value="ECO:0007669"/>
    <property type="project" value="InterPro"/>
</dbReference>
<dbReference type="Pfam" id="PF14765">
    <property type="entry name" value="PS-DH"/>
    <property type="match status" value="1"/>
</dbReference>
<evidence type="ECO:0000256" key="8">
    <source>
        <dbReference type="ARBA" id="ARBA00054155"/>
    </source>
</evidence>
<dbReference type="SMART" id="SM00825">
    <property type="entry name" value="PKS_KS"/>
    <property type="match status" value="2"/>
</dbReference>
<evidence type="ECO:0000256" key="2">
    <source>
        <dbReference type="ARBA" id="ARBA00004792"/>
    </source>
</evidence>
<feature type="region of interest" description="N-terminal hotdog fold" evidence="9">
    <location>
        <begin position="856"/>
        <end position="975"/>
    </location>
</feature>
<dbReference type="Gene3D" id="3.40.47.10">
    <property type="match status" value="2"/>
</dbReference>
<dbReference type="SUPFAM" id="SSF53901">
    <property type="entry name" value="Thiolase-like"/>
    <property type="match status" value="2"/>
</dbReference>
<dbReference type="SMART" id="SM00822">
    <property type="entry name" value="PKS_KR"/>
    <property type="match status" value="1"/>
</dbReference>
<dbReference type="Gene3D" id="3.10.129.110">
    <property type="entry name" value="Polyketide synthase dehydratase"/>
    <property type="match status" value="1"/>
</dbReference>
<evidence type="ECO:0000313" key="16">
    <source>
        <dbReference type="Proteomes" id="UP000070119"/>
    </source>
</evidence>
<dbReference type="InterPro" id="IPR057326">
    <property type="entry name" value="KR_dom"/>
</dbReference>
<dbReference type="PANTHER" id="PTHR43775">
    <property type="entry name" value="FATTY ACID SYNTHASE"/>
    <property type="match status" value="1"/>
</dbReference>
<dbReference type="Pfam" id="PF22336">
    <property type="entry name" value="RhiE-like_linker"/>
    <property type="match status" value="1"/>
</dbReference>
<keyword evidence="7" id="KW-0677">Repeat</keyword>
<dbReference type="Gene3D" id="3.30.70.3290">
    <property type="match status" value="2"/>
</dbReference>
<feature type="domain" description="Carrier" evidence="12">
    <location>
        <begin position="1647"/>
        <end position="1724"/>
    </location>
</feature>
<dbReference type="PROSITE" id="PS00606">
    <property type="entry name" value="KS3_1"/>
    <property type="match status" value="1"/>
</dbReference>
<dbReference type="Pfam" id="PF00109">
    <property type="entry name" value="ketoacyl-synt"/>
    <property type="match status" value="2"/>
</dbReference>
<dbReference type="PROSITE" id="PS52019">
    <property type="entry name" value="PKS_MFAS_DH"/>
    <property type="match status" value="1"/>
</dbReference>
<evidence type="ECO:0000256" key="11">
    <source>
        <dbReference type="SAM" id="MobiDB-lite"/>
    </source>
</evidence>
<dbReference type="CDD" id="cd08955">
    <property type="entry name" value="KR_2_FAS_SDR_x"/>
    <property type="match status" value="1"/>
</dbReference>
<evidence type="ECO:0000256" key="6">
    <source>
        <dbReference type="ARBA" id="ARBA00022679"/>
    </source>
</evidence>
<evidence type="ECO:0000256" key="7">
    <source>
        <dbReference type="ARBA" id="ARBA00022737"/>
    </source>
</evidence>
<evidence type="ECO:0000256" key="9">
    <source>
        <dbReference type="PROSITE-ProRule" id="PRU01363"/>
    </source>
</evidence>
<evidence type="ECO:0000256" key="4">
    <source>
        <dbReference type="ARBA" id="ARBA00022490"/>
    </source>
</evidence>
<dbReference type="InterPro" id="IPR054514">
    <property type="entry name" value="RhiE-like_linker"/>
</dbReference>